<evidence type="ECO:0000256" key="1">
    <source>
        <dbReference type="SAM" id="Phobius"/>
    </source>
</evidence>
<comment type="caution">
    <text evidence="3">The sequence shown here is derived from an EMBL/GenBank/DDBJ whole genome shotgun (WGS) entry which is preliminary data.</text>
</comment>
<gene>
    <name evidence="3" type="ORF">WKW80_09960</name>
</gene>
<keyword evidence="4" id="KW-1185">Reference proteome</keyword>
<dbReference type="EMBL" id="JBBKZV010000004">
    <property type="protein sequence ID" value="MEJ8822362.1"/>
    <property type="molecule type" value="Genomic_DNA"/>
</dbReference>
<protein>
    <submittedName>
        <fullName evidence="3">Pilus assembly protein</fullName>
    </submittedName>
</protein>
<evidence type="ECO:0000313" key="3">
    <source>
        <dbReference type="EMBL" id="MEJ8822362.1"/>
    </source>
</evidence>
<dbReference type="RefSeq" id="WP_340363407.1">
    <property type="nucleotide sequence ID" value="NZ_JBBKZV010000004.1"/>
</dbReference>
<dbReference type="InterPro" id="IPR025205">
    <property type="entry name" value="PilX/PilW_C"/>
</dbReference>
<dbReference type="Pfam" id="PF13681">
    <property type="entry name" value="PilX"/>
    <property type="match status" value="1"/>
</dbReference>
<keyword evidence="1" id="KW-0472">Membrane</keyword>
<dbReference type="Proteomes" id="UP001363010">
    <property type="component" value="Unassembled WGS sequence"/>
</dbReference>
<feature type="transmembrane region" description="Helical" evidence="1">
    <location>
        <begin position="12"/>
        <end position="32"/>
    </location>
</feature>
<keyword evidence="1" id="KW-0812">Transmembrane</keyword>
<accession>A0ABU8VXC2</accession>
<proteinExistence type="predicted"/>
<feature type="domain" description="PilX/PilW C-terminal" evidence="2">
    <location>
        <begin position="129"/>
        <end position="233"/>
    </location>
</feature>
<name>A0ABU8VXC2_9BURK</name>
<organism evidence="3 4">
    <name type="scientific">Variovorax humicola</name>
    <dbReference type="NCBI Taxonomy" id="1769758"/>
    <lineage>
        <taxon>Bacteria</taxon>
        <taxon>Pseudomonadati</taxon>
        <taxon>Pseudomonadota</taxon>
        <taxon>Betaproteobacteria</taxon>
        <taxon>Burkholderiales</taxon>
        <taxon>Comamonadaceae</taxon>
        <taxon>Variovorax</taxon>
    </lineage>
</organism>
<keyword evidence="1" id="KW-1133">Transmembrane helix</keyword>
<reference evidence="3 4" key="1">
    <citation type="submission" date="2024-03" db="EMBL/GenBank/DDBJ databases">
        <title>Novel species of the genus Variovorax.</title>
        <authorList>
            <person name="Liu Q."/>
            <person name="Xin Y.-H."/>
        </authorList>
    </citation>
    <scope>NUCLEOTIDE SEQUENCE [LARGE SCALE GENOMIC DNA]</scope>
    <source>
        <strain evidence="3 4">KACC 18501</strain>
    </source>
</reference>
<evidence type="ECO:0000313" key="4">
    <source>
        <dbReference type="Proteomes" id="UP001363010"/>
    </source>
</evidence>
<dbReference type="PROSITE" id="PS51257">
    <property type="entry name" value="PROKAR_LIPOPROTEIN"/>
    <property type="match status" value="1"/>
</dbReference>
<evidence type="ECO:0000259" key="2">
    <source>
        <dbReference type="Pfam" id="PF13681"/>
    </source>
</evidence>
<sequence length="239" mass="25480">MRAATRARRQRGVSLFVVLVMVMLSCLLVVWASRTALFSEMLTGTDSDYQRAFEAAHAMVRDAEFDIMGTRADGKTACKSNAGYVGCRELAGAIFFPNDETDFQNLADALRRASRTCVQGICIGLGGVGNNKFWESKATLKAMTGIGVAATYGAYTGARATAASNPLLISGAGQAPQAWYWVEVLPYNLGANTTAGPAQQFAPDGDNPHVYRITAVAQGLKANSLAVVQALFVRKRVAS</sequence>